<evidence type="ECO:0000256" key="2">
    <source>
        <dbReference type="ARBA" id="ARBA00023235"/>
    </source>
</evidence>
<dbReference type="InterPro" id="IPR003719">
    <property type="entry name" value="Phenazine_PhzF-like"/>
</dbReference>
<dbReference type="PANTHER" id="PTHR13774:SF17">
    <property type="entry name" value="PHENAZINE BIOSYNTHESIS-LIKE DOMAIN-CONTAINING PROTEIN"/>
    <property type="match status" value="1"/>
</dbReference>
<dbReference type="GO" id="GO:0005737">
    <property type="term" value="C:cytoplasm"/>
    <property type="evidence" value="ECO:0007669"/>
    <property type="project" value="TreeGrafter"/>
</dbReference>
<keyword evidence="2" id="KW-0413">Isomerase</keyword>
<dbReference type="Pfam" id="PF02567">
    <property type="entry name" value="PhzC-PhzF"/>
    <property type="match status" value="1"/>
</dbReference>
<feature type="active site" evidence="3">
    <location>
        <position position="46"/>
    </location>
</feature>
<sequence length="270" mass="28994">MSLPLYIVNAFTRTTFGGNPAAVMPLEHWLSDETLLAIAAQHNLSETAFFVHTSAGHYELRWFTPGAEVQLCGHATLASAHVLKAHLGFQGDEVIFSTRFSGKLCARYIGEGIELDFPSLKPQPHSPEPALLAALKTPVIAAAIPEIHPWKALYEVESETALREIVPDFPAIAAAVDHAVIVTARGERHDFVSRFFAPNLRVNEDPVTGSAHCVLTPYWAEKLGSDSLSAAQVSERGGELSCVLAGDRVKLTGQSVTYAVADVVGATGLD</sequence>
<name>Q6SGA0_9BACT</name>
<reference evidence="4" key="1">
    <citation type="submission" date="2003-11" db="EMBL/GenBank/DDBJ databases">
        <authorList>
            <person name="Heidelberg J.F."/>
            <person name="Eisen J.A."/>
            <person name="Nelson W.C."/>
            <person name="DeLong E.F."/>
        </authorList>
    </citation>
    <scope>NUCLEOTIDE SEQUENCE</scope>
</reference>
<dbReference type="PANTHER" id="PTHR13774">
    <property type="entry name" value="PHENAZINE BIOSYNTHESIS PROTEIN"/>
    <property type="match status" value="1"/>
</dbReference>
<dbReference type="SUPFAM" id="SSF54506">
    <property type="entry name" value="Diaminopimelate epimerase-like"/>
    <property type="match status" value="1"/>
</dbReference>
<dbReference type="GO" id="GO:0016853">
    <property type="term" value="F:isomerase activity"/>
    <property type="evidence" value="ECO:0007669"/>
    <property type="project" value="UniProtKB-KW"/>
</dbReference>
<evidence type="ECO:0000256" key="3">
    <source>
        <dbReference type="PIRSR" id="PIRSR016184-1"/>
    </source>
</evidence>
<gene>
    <name evidence="4" type="ORF">MBMO_EBAC000-47H08.41</name>
</gene>
<dbReference type="NCBIfam" id="TIGR00654">
    <property type="entry name" value="PhzF_family"/>
    <property type="match status" value="1"/>
</dbReference>
<dbReference type="PIRSF" id="PIRSF016184">
    <property type="entry name" value="PhzC_PhzF"/>
    <property type="match status" value="1"/>
</dbReference>
<comment type="similarity">
    <text evidence="1">Belongs to the PhzF family.</text>
</comment>
<dbReference type="AlphaFoldDB" id="Q6SGA0"/>
<dbReference type="EMBL" id="AY458643">
    <property type="protein sequence ID" value="AAR37962.1"/>
    <property type="molecule type" value="Genomic_DNA"/>
</dbReference>
<reference evidence="4" key="2">
    <citation type="submission" date="2003-12" db="EMBL/GenBank/DDBJ databases">
        <title>Monterey Bay Coastal Ocean Microbial Observatory environmental clone sequencing.</title>
        <authorList>
            <person name="DeLong E.F."/>
        </authorList>
    </citation>
    <scope>NUCLEOTIDE SEQUENCE</scope>
</reference>
<evidence type="ECO:0000313" key="4">
    <source>
        <dbReference type="EMBL" id="AAR37962.1"/>
    </source>
</evidence>
<proteinExistence type="inferred from homology"/>
<organism evidence="4">
    <name type="scientific">uncultured marine bacterium 561</name>
    <dbReference type="NCBI Taxonomy" id="257396"/>
    <lineage>
        <taxon>Bacteria</taxon>
        <taxon>environmental samples</taxon>
    </lineage>
</organism>
<dbReference type="Gene3D" id="3.10.310.10">
    <property type="entry name" value="Diaminopimelate Epimerase, Chain A, domain 1"/>
    <property type="match status" value="2"/>
</dbReference>
<evidence type="ECO:0000256" key="1">
    <source>
        <dbReference type="ARBA" id="ARBA00008270"/>
    </source>
</evidence>
<protein>
    <submittedName>
        <fullName evidence="4">Phenazine biosynthesis family protein</fullName>
    </submittedName>
</protein>
<accession>Q6SGA0</accession>